<evidence type="ECO:0000313" key="9">
    <source>
        <dbReference type="Proteomes" id="UP000322110"/>
    </source>
</evidence>
<feature type="binding site" evidence="4">
    <location>
        <position position="53"/>
    </location>
    <ligand>
        <name>FAD</name>
        <dbReference type="ChEBI" id="CHEBI:57692"/>
    </ligand>
</feature>
<dbReference type="Gene3D" id="3.30.390.30">
    <property type="match status" value="1"/>
</dbReference>
<feature type="binding site" evidence="4">
    <location>
        <begin position="176"/>
        <end position="183"/>
    </location>
    <ligand>
        <name>NAD(+)</name>
        <dbReference type="ChEBI" id="CHEBI:57540"/>
    </ligand>
</feature>
<evidence type="ECO:0000256" key="3">
    <source>
        <dbReference type="ARBA" id="ARBA00022827"/>
    </source>
</evidence>
<dbReference type="InterPro" id="IPR001100">
    <property type="entry name" value="Pyr_nuc-diS_OxRdtase"/>
</dbReference>
<accession>A0A5B2TFZ4</accession>
<comment type="similarity">
    <text evidence="1">Belongs to the class-I pyridine nucleotide-disulfide oxidoreductase family.</text>
</comment>
<dbReference type="Pfam" id="PF07992">
    <property type="entry name" value="Pyr_redox_2"/>
    <property type="match status" value="1"/>
</dbReference>
<dbReference type="PIRSF" id="PIRSF000350">
    <property type="entry name" value="Mercury_reductase_MerA"/>
    <property type="match status" value="1"/>
</dbReference>
<dbReference type="InterPro" id="IPR004099">
    <property type="entry name" value="Pyr_nucl-diS_OxRdtase_dimer"/>
</dbReference>
<feature type="domain" description="Pyridine nucleotide-disulphide oxidoreductase dimerisation" evidence="6">
    <location>
        <begin position="339"/>
        <end position="444"/>
    </location>
</feature>
<dbReference type="PANTHER" id="PTHR43014">
    <property type="entry name" value="MERCURIC REDUCTASE"/>
    <property type="match status" value="1"/>
</dbReference>
<dbReference type="InterPro" id="IPR036188">
    <property type="entry name" value="FAD/NAD-bd_sf"/>
</dbReference>
<dbReference type="Pfam" id="PF02852">
    <property type="entry name" value="Pyr_redox_dim"/>
    <property type="match status" value="1"/>
</dbReference>
<evidence type="ECO:0000256" key="1">
    <source>
        <dbReference type="ARBA" id="ARBA00007532"/>
    </source>
</evidence>
<keyword evidence="4" id="KW-0547">Nucleotide-binding</keyword>
<dbReference type="Gene3D" id="3.50.50.60">
    <property type="entry name" value="FAD/NAD(P)-binding domain"/>
    <property type="match status" value="2"/>
</dbReference>
<feature type="binding site" evidence="4">
    <location>
        <position position="263"/>
    </location>
    <ligand>
        <name>NAD(+)</name>
        <dbReference type="ChEBI" id="CHEBI:57540"/>
    </ligand>
</feature>
<sequence length="449" mass="47625">MAQDDGFDLIVLGSGTAGTGVARRCRAAGWRVALIESREFGGTCALRGCEPKKTFWTLTDAMERARRLAPHGVVGGEAVAMDWAAAQRFKRSFTDPVPQRREEDLEQAGIVALQGQARFTAPDALELGGRRLVARHVVIATGAHPARLPIEGAELMATSDDFLALEALPPRLLLLGGGYISFEIAHLAARGGSQVRILQADRTPLAPFEQSLVERLVRRSRDMGIAVELEAEVSALRRVADGLEVICQDGRTFQAEMVVHGLGRRPALEGLGLEAAGVTVEKGRLVLDAHLRSTNPRIFAAGDAAAQGPALTPVASHDARVVASNLLEGCRRRTDYSVVPSVVFTIPSLASVGMTEKVAKEAGVAYELREGDMADFMSIRRTGEPAAAYKIVLEKGGGRILGAHLLGPDAAEVITLFGFAMKAGMDAAALSELMTAYPSGASNISSMLG</sequence>
<evidence type="ECO:0000259" key="6">
    <source>
        <dbReference type="Pfam" id="PF02852"/>
    </source>
</evidence>
<keyword evidence="2" id="KW-0285">Flavoprotein</keyword>
<dbReference type="InterPro" id="IPR023753">
    <property type="entry name" value="FAD/NAD-binding_dom"/>
</dbReference>
<dbReference type="SUPFAM" id="SSF51905">
    <property type="entry name" value="FAD/NAD(P)-binding domain"/>
    <property type="match status" value="1"/>
</dbReference>
<dbReference type="GO" id="GO:0016491">
    <property type="term" value="F:oxidoreductase activity"/>
    <property type="evidence" value="ECO:0007669"/>
    <property type="project" value="InterPro"/>
</dbReference>
<keyword evidence="3 4" id="KW-0274">FAD</keyword>
<name>A0A5B2TFZ4_9PROT</name>
<organism evidence="8 9">
    <name type="scientific">Teichococcus oryzae</name>
    <dbReference type="NCBI Taxonomy" id="1608942"/>
    <lineage>
        <taxon>Bacteria</taxon>
        <taxon>Pseudomonadati</taxon>
        <taxon>Pseudomonadota</taxon>
        <taxon>Alphaproteobacteria</taxon>
        <taxon>Acetobacterales</taxon>
        <taxon>Roseomonadaceae</taxon>
        <taxon>Roseomonas</taxon>
    </lineage>
</organism>
<evidence type="ECO:0000256" key="4">
    <source>
        <dbReference type="PIRSR" id="PIRSR000350-3"/>
    </source>
</evidence>
<evidence type="ECO:0000313" key="8">
    <source>
        <dbReference type="EMBL" id="KAA2213416.1"/>
    </source>
</evidence>
<gene>
    <name evidence="8" type="ORF">F0Q34_09230</name>
</gene>
<feature type="disulfide bond" description="Redox-active" evidence="5">
    <location>
        <begin position="44"/>
        <end position="49"/>
    </location>
</feature>
<dbReference type="SUPFAM" id="SSF55424">
    <property type="entry name" value="FAD/NAD-linked reductases, dimerisation (C-terminal) domain"/>
    <property type="match status" value="1"/>
</dbReference>
<keyword evidence="9" id="KW-1185">Reference proteome</keyword>
<protein>
    <submittedName>
        <fullName evidence="8">NAD(P)/FAD-dependent oxidoreductase</fullName>
    </submittedName>
</protein>
<dbReference type="InterPro" id="IPR016156">
    <property type="entry name" value="FAD/NAD-linked_Rdtase_dimer_sf"/>
</dbReference>
<comment type="caution">
    <text evidence="8">The sequence shown here is derived from an EMBL/GenBank/DDBJ whole genome shotgun (WGS) entry which is preliminary data.</text>
</comment>
<evidence type="ECO:0000256" key="2">
    <source>
        <dbReference type="ARBA" id="ARBA00022630"/>
    </source>
</evidence>
<dbReference type="PRINTS" id="PR00411">
    <property type="entry name" value="PNDRDTASEI"/>
</dbReference>
<comment type="cofactor">
    <cofactor evidence="4">
        <name>FAD</name>
        <dbReference type="ChEBI" id="CHEBI:57692"/>
    </cofactor>
    <text evidence="4">Binds 1 FAD per subunit.</text>
</comment>
<dbReference type="Proteomes" id="UP000322110">
    <property type="component" value="Unassembled WGS sequence"/>
</dbReference>
<feature type="domain" description="FAD/NAD(P)-binding" evidence="7">
    <location>
        <begin position="7"/>
        <end position="318"/>
    </location>
</feature>
<dbReference type="OrthoDB" id="4763248at2"/>
<dbReference type="AlphaFoldDB" id="A0A5B2TFZ4"/>
<proteinExistence type="inferred from homology"/>
<dbReference type="PRINTS" id="PR00368">
    <property type="entry name" value="FADPNR"/>
</dbReference>
<evidence type="ECO:0000256" key="5">
    <source>
        <dbReference type="PIRSR" id="PIRSR000350-4"/>
    </source>
</evidence>
<dbReference type="PANTHER" id="PTHR43014:SF5">
    <property type="entry name" value="GLUTATHIONE REDUCTASE (NADPH)"/>
    <property type="match status" value="1"/>
</dbReference>
<feature type="binding site" evidence="4">
    <location>
        <position position="303"/>
    </location>
    <ligand>
        <name>FAD</name>
        <dbReference type="ChEBI" id="CHEBI:57692"/>
    </ligand>
</feature>
<evidence type="ECO:0000259" key="7">
    <source>
        <dbReference type="Pfam" id="PF07992"/>
    </source>
</evidence>
<dbReference type="GO" id="GO:0000166">
    <property type="term" value="F:nucleotide binding"/>
    <property type="evidence" value="ECO:0007669"/>
    <property type="project" value="UniProtKB-KW"/>
</dbReference>
<dbReference type="EMBL" id="VUKA01000003">
    <property type="protein sequence ID" value="KAA2213416.1"/>
    <property type="molecule type" value="Genomic_DNA"/>
</dbReference>
<dbReference type="RefSeq" id="WP_149811920.1">
    <property type="nucleotide sequence ID" value="NZ_VUKA01000003.1"/>
</dbReference>
<keyword evidence="4" id="KW-0520">NAD</keyword>
<reference evidence="8 9" key="1">
    <citation type="journal article" date="2015" name="Int. J. Syst. Evol. Microbiol.">
        <title>Roseomonas oryzae sp. nov., isolated from paddy rhizosphere soil.</title>
        <authorList>
            <person name="Ramaprasad E.V."/>
            <person name="Sasikala Ch."/>
            <person name="Ramana Ch.V."/>
        </authorList>
    </citation>
    <scope>NUCLEOTIDE SEQUENCE [LARGE SCALE GENOMIC DNA]</scope>
    <source>
        <strain evidence="8 9">KCTC 42542</strain>
    </source>
</reference>